<dbReference type="SUPFAM" id="SSF50249">
    <property type="entry name" value="Nucleic acid-binding proteins"/>
    <property type="match status" value="1"/>
</dbReference>
<reference evidence="1 2" key="1">
    <citation type="submission" date="2017-04" db="EMBL/GenBank/DDBJ databases">
        <title>Draft genome sequence of Marssonina coronaria NL1: causal agent of apple blotch.</title>
        <authorList>
            <person name="Cheng Q."/>
        </authorList>
    </citation>
    <scope>NUCLEOTIDE SEQUENCE [LARGE SCALE GENOMIC DNA]</scope>
    <source>
        <strain evidence="1 2">NL1</strain>
    </source>
</reference>
<sequence length="373" mass="41277">MGQGLILFTGAPLAKSLEWDQDDLLDTFIDPIARFMGVENGRTDPILAPSTHPRWRSLPLDRQHLTAGLIQPDGFDEHRLFTGYSHSGDEGASFFTISLVQPEISQSPISGDSFVTTQAQISQVLSQFYEESYTCHEDVPSSQIAPASHGPASFTSDEFSFSSSSFESTFPVTEQTMEVPISGRLTNIKDIPKAEYLNFIQPQTMTVNLIVGIISVPEPRAVRTRRGADVPLIEVLVGDETKSGFAVNFWISSARPVEGDMRSVLEGLRPQDIVLMRNVALNSFRGRVYGQSLRKEMTKVHLLYRNREDKTDVGGCYSAADLVGVGEGVHPQVEKTRRVREWVMKFVGVGAMKGKTKERALEPANETLPPDTQ</sequence>
<dbReference type="AlphaFoldDB" id="A0A218ZH65"/>
<name>A0A218ZH65_9HELO</name>
<dbReference type="InParanoid" id="A0A218ZH65"/>
<dbReference type="InterPro" id="IPR012340">
    <property type="entry name" value="NA-bd_OB-fold"/>
</dbReference>
<dbReference type="OrthoDB" id="5378679at2759"/>
<organism evidence="1 2">
    <name type="scientific">Diplocarpon coronariae</name>
    <dbReference type="NCBI Taxonomy" id="2795749"/>
    <lineage>
        <taxon>Eukaryota</taxon>
        <taxon>Fungi</taxon>
        <taxon>Dikarya</taxon>
        <taxon>Ascomycota</taxon>
        <taxon>Pezizomycotina</taxon>
        <taxon>Leotiomycetes</taxon>
        <taxon>Helotiales</taxon>
        <taxon>Drepanopezizaceae</taxon>
        <taxon>Diplocarpon</taxon>
    </lineage>
</organism>
<protein>
    <submittedName>
        <fullName evidence="1">Uncharacterized protein</fullName>
    </submittedName>
</protein>
<evidence type="ECO:0000313" key="2">
    <source>
        <dbReference type="Proteomes" id="UP000242519"/>
    </source>
</evidence>
<accession>A0A218ZH65</accession>
<proteinExistence type="predicted"/>
<gene>
    <name evidence="1" type="ORF">B2J93_6684</name>
</gene>
<keyword evidence="2" id="KW-1185">Reference proteome</keyword>
<dbReference type="Proteomes" id="UP000242519">
    <property type="component" value="Unassembled WGS sequence"/>
</dbReference>
<evidence type="ECO:0000313" key="1">
    <source>
        <dbReference type="EMBL" id="OWP07104.1"/>
    </source>
</evidence>
<dbReference type="Gene3D" id="2.40.50.140">
    <property type="entry name" value="Nucleic acid-binding proteins"/>
    <property type="match status" value="1"/>
</dbReference>
<dbReference type="EMBL" id="MZNU01000020">
    <property type="protein sequence ID" value="OWP07104.1"/>
    <property type="molecule type" value="Genomic_DNA"/>
</dbReference>
<comment type="caution">
    <text evidence="1">The sequence shown here is derived from an EMBL/GenBank/DDBJ whole genome shotgun (WGS) entry which is preliminary data.</text>
</comment>